<evidence type="ECO:0000313" key="1">
    <source>
        <dbReference type="EMBL" id="EFO88559.1"/>
    </source>
</evidence>
<gene>
    <name evidence="1" type="ORF">CRE_13665</name>
</gene>
<keyword evidence="2" id="KW-1185">Reference proteome</keyword>
<sequence>MRKFQNRLKKFSMTSKNNYSAGKNIYYPPSTVDQRLL</sequence>
<evidence type="ECO:0000313" key="2">
    <source>
        <dbReference type="Proteomes" id="UP000008281"/>
    </source>
</evidence>
<dbReference type="Proteomes" id="UP000008281">
    <property type="component" value="Unassembled WGS sequence"/>
</dbReference>
<name>E3N7J7_CAERE</name>
<dbReference type="AlphaFoldDB" id="E3N7J7"/>
<organism evidence="2">
    <name type="scientific">Caenorhabditis remanei</name>
    <name type="common">Caenorhabditis vulgaris</name>
    <dbReference type="NCBI Taxonomy" id="31234"/>
    <lineage>
        <taxon>Eukaryota</taxon>
        <taxon>Metazoa</taxon>
        <taxon>Ecdysozoa</taxon>
        <taxon>Nematoda</taxon>
        <taxon>Chromadorea</taxon>
        <taxon>Rhabditida</taxon>
        <taxon>Rhabditina</taxon>
        <taxon>Rhabditomorpha</taxon>
        <taxon>Rhabditoidea</taxon>
        <taxon>Rhabditidae</taxon>
        <taxon>Peloderinae</taxon>
        <taxon>Caenorhabditis</taxon>
    </lineage>
</organism>
<accession>E3N7J7</accession>
<dbReference type="InParanoid" id="E3N7J7"/>
<dbReference type="HOGENOM" id="CLU_3351588_0_0_1"/>
<reference evidence="1" key="1">
    <citation type="submission" date="2007-07" db="EMBL/GenBank/DDBJ databases">
        <title>PCAP assembly of the Caenorhabditis remanei genome.</title>
        <authorList>
            <consortium name="The Caenorhabditis remanei Sequencing Consortium"/>
            <person name="Wilson R.K."/>
        </authorList>
    </citation>
    <scope>NUCLEOTIDE SEQUENCE [LARGE SCALE GENOMIC DNA]</scope>
    <source>
        <strain evidence="1">PB4641</strain>
    </source>
</reference>
<dbReference type="EMBL" id="DS268548">
    <property type="protein sequence ID" value="EFO88559.1"/>
    <property type="molecule type" value="Genomic_DNA"/>
</dbReference>
<protein>
    <submittedName>
        <fullName evidence="1">Uncharacterized protein</fullName>
    </submittedName>
</protein>
<proteinExistence type="predicted"/>